<dbReference type="AlphaFoldDB" id="A0A9P6JSP3"/>
<dbReference type="EMBL" id="MU157836">
    <property type="protein sequence ID" value="KAF9531138.1"/>
    <property type="molecule type" value="Genomic_DNA"/>
</dbReference>
<protein>
    <submittedName>
        <fullName evidence="2">Uncharacterized protein</fullName>
    </submittedName>
</protein>
<reference evidence="2" key="1">
    <citation type="submission" date="2020-11" db="EMBL/GenBank/DDBJ databases">
        <authorList>
            <consortium name="DOE Joint Genome Institute"/>
            <person name="Ahrendt S."/>
            <person name="Riley R."/>
            <person name="Andreopoulos W."/>
            <person name="Labutti K."/>
            <person name="Pangilinan J."/>
            <person name="Ruiz-Duenas F.J."/>
            <person name="Barrasa J.M."/>
            <person name="Sanchez-Garcia M."/>
            <person name="Camarero S."/>
            <person name="Miyauchi S."/>
            <person name="Serrano A."/>
            <person name="Linde D."/>
            <person name="Babiker R."/>
            <person name="Drula E."/>
            <person name="Ayuso-Fernandez I."/>
            <person name="Pacheco R."/>
            <person name="Padilla G."/>
            <person name="Ferreira P."/>
            <person name="Barriuso J."/>
            <person name="Kellner H."/>
            <person name="Castanera R."/>
            <person name="Alfaro M."/>
            <person name="Ramirez L."/>
            <person name="Pisabarro A.G."/>
            <person name="Kuo A."/>
            <person name="Tritt A."/>
            <person name="Lipzen A."/>
            <person name="He G."/>
            <person name="Yan M."/>
            <person name="Ng V."/>
            <person name="Cullen D."/>
            <person name="Martin F."/>
            <person name="Rosso M.-N."/>
            <person name="Henrissat B."/>
            <person name="Hibbett D."/>
            <person name="Martinez A.T."/>
            <person name="Grigoriev I.V."/>
        </authorList>
    </citation>
    <scope>NUCLEOTIDE SEQUENCE</scope>
    <source>
        <strain evidence="2">CBS 506.95</strain>
    </source>
</reference>
<dbReference type="Proteomes" id="UP000807306">
    <property type="component" value="Unassembled WGS sequence"/>
</dbReference>
<feature type="chain" id="PRO_5040209780" evidence="1">
    <location>
        <begin position="20"/>
        <end position="184"/>
    </location>
</feature>
<sequence>MLWPSSVDLVSLLLNFTSCFEGIRIDCGIASEGPQSNPEVCQFITILPKQSKHRKLGARCSKVLRLRTPWIHVFDSLISDPDKPILPLLRKMLAHLFWVNLLVGPLKRHPSILPNLEAVAYILDDPAKFKRMDSEFRSISSAFSVRQLSLTICLLSLQGISEWLDKHSENAERTCSIMTSFSLR</sequence>
<proteinExistence type="predicted"/>
<gene>
    <name evidence="2" type="ORF">CPB83DRAFT_123964</name>
</gene>
<keyword evidence="1" id="KW-0732">Signal</keyword>
<name>A0A9P6JSP3_9AGAR</name>
<evidence type="ECO:0000313" key="3">
    <source>
        <dbReference type="Proteomes" id="UP000807306"/>
    </source>
</evidence>
<accession>A0A9P6JSP3</accession>
<keyword evidence="3" id="KW-1185">Reference proteome</keyword>
<feature type="signal peptide" evidence="1">
    <location>
        <begin position="1"/>
        <end position="19"/>
    </location>
</feature>
<evidence type="ECO:0000313" key="2">
    <source>
        <dbReference type="EMBL" id="KAF9531138.1"/>
    </source>
</evidence>
<evidence type="ECO:0000256" key="1">
    <source>
        <dbReference type="SAM" id="SignalP"/>
    </source>
</evidence>
<comment type="caution">
    <text evidence="2">The sequence shown here is derived from an EMBL/GenBank/DDBJ whole genome shotgun (WGS) entry which is preliminary data.</text>
</comment>
<organism evidence="2 3">
    <name type="scientific">Crepidotus variabilis</name>
    <dbReference type="NCBI Taxonomy" id="179855"/>
    <lineage>
        <taxon>Eukaryota</taxon>
        <taxon>Fungi</taxon>
        <taxon>Dikarya</taxon>
        <taxon>Basidiomycota</taxon>
        <taxon>Agaricomycotina</taxon>
        <taxon>Agaricomycetes</taxon>
        <taxon>Agaricomycetidae</taxon>
        <taxon>Agaricales</taxon>
        <taxon>Agaricineae</taxon>
        <taxon>Crepidotaceae</taxon>
        <taxon>Crepidotus</taxon>
    </lineage>
</organism>